<dbReference type="eggNOG" id="KOG0987">
    <property type="taxonomic scope" value="Eukaryota"/>
</dbReference>
<dbReference type="PANTHER" id="PTHR23274:SF33">
    <property type="entry name" value="ANIMAL RPA1 DOMAIN PROTEIN"/>
    <property type="match status" value="1"/>
</dbReference>
<proteinExistence type="predicted"/>
<dbReference type="Proteomes" id="UP000002051">
    <property type="component" value="Chromosome 5"/>
</dbReference>
<dbReference type="InterPro" id="IPR049163">
    <property type="entry name" value="Pif1-like_2B_dom"/>
</dbReference>
<keyword evidence="2" id="KW-0547">Nucleotide-binding</keyword>
<feature type="domain" description="DNA helicase Pif1-like 2B" evidence="1">
    <location>
        <begin position="101"/>
        <end position="145"/>
    </location>
</feature>
<reference evidence="2 4" key="1">
    <citation type="journal article" date="2011" name="Nature">
        <title>The Medicago genome provides insight into the evolution of rhizobial symbioses.</title>
        <authorList>
            <person name="Young N.D."/>
            <person name="Debelle F."/>
            <person name="Oldroyd G.E."/>
            <person name="Geurts R."/>
            <person name="Cannon S.B."/>
            <person name="Udvardi M.K."/>
            <person name="Benedito V.A."/>
            <person name="Mayer K.F."/>
            <person name="Gouzy J."/>
            <person name="Schoof H."/>
            <person name="Van de Peer Y."/>
            <person name="Proost S."/>
            <person name="Cook D.R."/>
            <person name="Meyers B.C."/>
            <person name="Spannagl M."/>
            <person name="Cheung F."/>
            <person name="De Mita S."/>
            <person name="Krishnakumar V."/>
            <person name="Gundlach H."/>
            <person name="Zhou S."/>
            <person name="Mudge J."/>
            <person name="Bharti A.K."/>
            <person name="Murray J.D."/>
            <person name="Naoumkina M.A."/>
            <person name="Rosen B."/>
            <person name="Silverstein K.A."/>
            <person name="Tang H."/>
            <person name="Rombauts S."/>
            <person name="Zhao P.X."/>
            <person name="Zhou P."/>
            <person name="Barbe V."/>
            <person name="Bardou P."/>
            <person name="Bechner M."/>
            <person name="Bellec A."/>
            <person name="Berger A."/>
            <person name="Berges H."/>
            <person name="Bidwell S."/>
            <person name="Bisseling T."/>
            <person name="Choisne N."/>
            <person name="Couloux A."/>
            <person name="Denny R."/>
            <person name="Deshpande S."/>
            <person name="Dai X."/>
            <person name="Doyle J.J."/>
            <person name="Dudez A.M."/>
            <person name="Farmer A.D."/>
            <person name="Fouteau S."/>
            <person name="Franken C."/>
            <person name="Gibelin C."/>
            <person name="Gish J."/>
            <person name="Goldstein S."/>
            <person name="Gonzalez A.J."/>
            <person name="Green P.J."/>
            <person name="Hallab A."/>
            <person name="Hartog M."/>
            <person name="Hua A."/>
            <person name="Humphray S.J."/>
            <person name="Jeong D.H."/>
            <person name="Jing Y."/>
            <person name="Jocker A."/>
            <person name="Kenton S.M."/>
            <person name="Kim D.J."/>
            <person name="Klee K."/>
            <person name="Lai H."/>
            <person name="Lang C."/>
            <person name="Lin S."/>
            <person name="Macmil S.L."/>
            <person name="Magdelenat G."/>
            <person name="Matthews L."/>
            <person name="McCorrison J."/>
            <person name="Monaghan E.L."/>
            <person name="Mun J.H."/>
            <person name="Najar F.Z."/>
            <person name="Nicholson C."/>
            <person name="Noirot C."/>
            <person name="O'Bleness M."/>
            <person name="Paule C.R."/>
            <person name="Poulain J."/>
            <person name="Prion F."/>
            <person name="Qin B."/>
            <person name="Qu C."/>
            <person name="Retzel E.F."/>
            <person name="Riddle C."/>
            <person name="Sallet E."/>
            <person name="Samain S."/>
            <person name="Samson N."/>
            <person name="Sanders I."/>
            <person name="Saurat O."/>
            <person name="Scarpelli C."/>
            <person name="Schiex T."/>
            <person name="Segurens B."/>
            <person name="Severin A.J."/>
            <person name="Sherrier D.J."/>
            <person name="Shi R."/>
            <person name="Sims S."/>
            <person name="Singer S.R."/>
            <person name="Sinharoy S."/>
            <person name="Sterck L."/>
            <person name="Viollet A."/>
            <person name="Wang B.B."/>
            <person name="Wang K."/>
            <person name="Wang M."/>
            <person name="Wang X."/>
            <person name="Warfsmann J."/>
            <person name="Weissenbach J."/>
            <person name="White D.D."/>
            <person name="White J.D."/>
            <person name="Wiley G.B."/>
            <person name="Wincker P."/>
            <person name="Xing Y."/>
            <person name="Yang L."/>
            <person name="Yao Z."/>
            <person name="Ying F."/>
            <person name="Zhai J."/>
            <person name="Zhou L."/>
            <person name="Zuber A."/>
            <person name="Denarie J."/>
            <person name="Dixon R.A."/>
            <person name="May G.D."/>
            <person name="Schwartz D.C."/>
            <person name="Rogers J."/>
            <person name="Quetier F."/>
            <person name="Town C.D."/>
            <person name="Roe B.A."/>
        </authorList>
    </citation>
    <scope>NUCLEOTIDE SEQUENCE [LARGE SCALE GENOMIC DNA]</scope>
    <source>
        <strain evidence="2">A17</strain>
        <strain evidence="3 4">cv. Jemalong A17</strain>
    </source>
</reference>
<dbReference type="STRING" id="3880.G7JZK5"/>
<dbReference type="GO" id="GO:0004386">
    <property type="term" value="F:helicase activity"/>
    <property type="evidence" value="ECO:0007669"/>
    <property type="project" value="UniProtKB-KW"/>
</dbReference>
<gene>
    <name evidence="2" type="ordered locus">MTR_5g071420</name>
</gene>
<dbReference type="PaxDb" id="3880-AES98674"/>
<dbReference type="SUPFAM" id="SSF52540">
    <property type="entry name" value="P-loop containing nucleoside triphosphate hydrolases"/>
    <property type="match status" value="1"/>
</dbReference>
<keyword evidence="4" id="KW-1185">Reference proteome</keyword>
<keyword evidence="2" id="KW-0347">Helicase</keyword>
<keyword evidence="2" id="KW-0067">ATP-binding</keyword>
<protein>
    <submittedName>
        <fullName evidence="2">PIF1-like helicase</fullName>
    </submittedName>
</protein>
<accession>G7JZK5</accession>
<dbReference type="Pfam" id="PF21530">
    <property type="entry name" value="Pif1_2B_dom"/>
    <property type="match status" value="1"/>
</dbReference>
<organism evidence="2 4">
    <name type="scientific">Medicago truncatula</name>
    <name type="common">Barrel medic</name>
    <name type="synonym">Medicago tribuloides</name>
    <dbReference type="NCBI Taxonomy" id="3880"/>
    <lineage>
        <taxon>Eukaryota</taxon>
        <taxon>Viridiplantae</taxon>
        <taxon>Streptophyta</taxon>
        <taxon>Embryophyta</taxon>
        <taxon>Tracheophyta</taxon>
        <taxon>Spermatophyta</taxon>
        <taxon>Magnoliopsida</taxon>
        <taxon>eudicotyledons</taxon>
        <taxon>Gunneridae</taxon>
        <taxon>Pentapetalae</taxon>
        <taxon>rosids</taxon>
        <taxon>fabids</taxon>
        <taxon>Fabales</taxon>
        <taxon>Fabaceae</taxon>
        <taxon>Papilionoideae</taxon>
        <taxon>50 kb inversion clade</taxon>
        <taxon>NPAAA clade</taxon>
        <taxon>Hologalegina</taxon>
        <taxon>IRL clade</taxon>
        <taxon>Trifolieae</taxon>
        <taxon>Medicago</taxon>
    </lineage>
</organism>
<dbReference type="EMBL" id="CM001221">
    <property type="protein sequence ID" value="AES98674.2"/>
    <property type="molecule type" value="Genomic_DNA"/>
</dbReference>
<keyword evidence="2" id="KW-0378">Hydrolase</keyword>
<dbReference type="InterPro" id="IPR027417">
    <property type="entry name" value="P-loop_NTPase"/>
</dbReference>
<sequence>MVAWAAETMMIHIKPLTDYEACLTDQISVSQNNQRSYKKKGYIESVERGEMCQETPRRENNNNKVKCEFINGIKRSGIPELLMDLEGFSSRIWVWCISHLEFLHGIKTSGIPNHRLKLRVGCPIMLMRNIDQTNGLCNSTRLSVTPREEHDSCYRNYRKKSCTMVFISMMNLIPSDPGLPFKFRRMQFSLTLCFVTINKSQGQSLSRVGVYLPKPGIIMFVRRQGDHKCCIS</sequence>
<dbReference type="PANTHER" id="PTHR23274">
    <property type="entry name" value="DNA HELICASE-RELATED"/>
    <property type="match status" value="1"/>
</dbReference>
<name>G7JZK5_MEDTR</name>
<dbReference type="AlphaFoldDB" id="G7JZK5"/>
<accession>A0A0C3XNT7</accession>
<reference evidence="2 4" key="2">
    <citation type="journal article" date="2014" name="BMC Genomics">
        <title>An improved genome release (version Mt4.0) for the model legume Medicago truncatula.</title>
        <authorList>
            <person name="Tang H."/>
            <person name="Krishnakumar V."/>
            <person name="Bidwell S."/>
            <person name="Rosen B."/>
            <person name="Chan A."/>
            <person name="Zhou S."/>
            <person name="Gentzbittel L."/>
            <person name="Childs K.L."/>
            <person name="Yandell M."/>
            <person name="Gundlach H."/>
            <person name="Mayer K.F."/>
            <person name="Schwartz D.C."/>
            <person name="Town C.D."/>
        </authorList>
    </citation>
    <scope>GENOME REANNOTATION</scope>
    <source>
        <strain evidence="3 4">cv. Jemalong A17</strain>
    </source>
</reference>
<dbReference type="HOGENOM" id="CLU_1196427_0_0_1"/>
<evidence type="ECO:0000313" key="4">
    <source>
        <dbReference type="Proteomes" id="UP000002051"/>
    </source>
</evidence>
<evidence type="ECO:0000313" key="3">
    <source>
        <dbReference type="EnsemblPlants" id="AES98674"/>
    </source>
</evidence>
<evidence type="ECO:0000259" key="1">
    <source>
        <dbReference type="Pfam" id="PF21530"/>
    </source>
</evidence>
<reference evidence="3" key="3">
    <citation type="submission" date="2015-04" db="UniProtKB">
        <authorList>
            <consortium name="EnsemblPlants"/>
        </authorList>
    </citation>
    <scope>IDENTIFICATION</scope>
    <source>
        <strain evidence="3">cv. Jemalong A17</strain>
    </source>
</reference>
<dbReference type="EnsemblPlants" id="AES98674">
    <property type="protein sequence ID" value="AES98674"/>
    <property type="gene ID" value="MTR_5g071420"/>
</dbReference>
<evidence type="ECO:0000313" key="2">
    <source>
        <dbReference type="EMBL" id="AES98674.2"/>
    </source>
</evidence>